<dbReference type="InterPro" id="IPR007855">
    <property type="entry name" value="RDRP"/>
</dbReference>
<dbReference type="AlphaFoldDB" id="A0AAD6TZU4"/>
<feature type="compositionally biased region" description="Basic and acidic residues" evidence="2">
    <location>
        <begin position="492"/>
        <end position="506"/>
    </location>
</feature>
<comment type="catalytic activity">
    <reaction evidence="1">
        <text>RNA(n) + a ribonucleoside 5'-triphosphate = RNA(n+1) + diphosphate</text>
        <dbReference type="Rhea" id="RHEA:21248"/>
        <dbReference type="Rhea" id="RHEA-COMP:14527"/>
        <dbReference type="Rhea" id="RHEA-COMP:17342"/>
        <dbReference type="ChEBI" id="CHEBI:33019"/>
        <dbReference type="ChEBI" id="CHEBI:61557"/>
        <dbReference type="ChEBI" id="CHEBI:140395"/>
        <dbReference type="EC" id="2.7.7.48"/>
    </reaction>
</comment>
<dbReference type="GO" id="GO:0003968">
    <property type="term" value="F:RNA-directed RNA polymerase activity"/>
    <property type="evidence" value="ECO:0007669"/>
    <property type="project" value="UniProtKB-KW"/>
</dbReference>
<protein>
    <recommendedName>
        <fullName evidence="1">RNA-dependent RNA polymerase</fullName>
        <ecNumber evidence="1">2.7.7.48</ecNumber>
    </recommendedName>
</protein>
<feature type="non-terminal residue" evidence="4">
    <location>
        <position position="1"/>
    </location>
</feature>
<dbReference type="PANTHER" id="PTHR23079">
    <property type="entry name" value="RNA-DEPENDENT RNA POLYMERASE"/>
    <property type="match status" value="1"/>
</dbReference>
<evidence type="ECO:0000256" key="1">
    <source>
        <dbReference type="RuleBase" id="RU363098"/>
    </source>
</evidence>
<keyword evidence="5" id="KW-1185">Reference proteome</keyword>
<evidence type="ECO:0000259" key="3">
    <source>
        <dbReference type="Pfam" id="PF05183"/>
    </source>
</evidence>
<evidence type="ECO:0000313" key="4">
    <source>
        <dbReference type="EMBL" id="KAJ7083305.1"/>
    </source>
</evidence>
<dbReference type="EMBL" id="JARJCN010000041">
    <property type="protein sequence ID" value="KAJ7083305.1"/>
    <property type="molecule type" value="Genomic_DNA"/>
</dbReference>
<sequence>PLETLPSFHAATPPPESTFSLAALFGGNYASQLEMHIIAHSTEVQTHFDKIGVELGVQWELARGVLLGRWTWKDVEDKCKKQYNAFKGTNSLVAEQVSALMRGRPLEKVQLRNLSLWNEVDREHLALIEGKSRGLGLMGRWEHWDGQSDYYGGQILFPLRLLKSREGQYQICLEKPRRGRSHRFARELGSPNVLQLSIPSTLVKDNEGATAVKDFLAKRFVINGRIYVAIPPKDKSSVYLIQINQDYHRTPLPWYGDHLRVSFEDFLQRHNPPNLNAHQPFAKYTARFALGLSTSTPVLEFEKNNIIYIQDVLAEGWDPTKKPPSEKIMSDGCGFINREGLLQITNRVGYASRPTAIQGRIGGAKGLWILHPTDRDPNPKIWIRDSQLKIRLEGDLRVHRIFDLLRASHPAQIDGRHELSEQSILCLSSNGVPKDTLVSLLVAGLEQTVQPLLDWGVGAMPSLCRAVSNAGNVAATRLQRIAGSKSRVLGYRDRDRDEAEGELEKADSDDDVSMLNRSGRDMSGGPLGLHEQAIELIQAGFHPLKSTYLNDKMRYVIKTRMDSIVDKYRISLPESTGSDAFVIPDPFGILKENEIYYRSSTAMKNPATQTLFHVLSGPVIVGFECLAYPIRLPCDMRMVNAVDYEELEDYSDVIITSTAGDRSLLSVLSGGGSTDRSLSDTVIFIWLKEFLTAFKNQPFTPPPHGFEDNFERDVKTVEEVGNELRCKSAQDAQQTFHQYLLTALRDSQVGLYSMFHGISIRSHGYNDLRSILMAYIGNTLLDAGKTGLCLKPEAFQCHQQAFHASKKRRKAFAERRRYQAGDAKRAQLLSDYERTSRQSLANYQKMAQDTDLIQPYLMARDKSQRIFHGSQAYKSELAAIVRHIEAVRKLYNSTNTIKEPWIDQKPEQKTKQKAERAAAALAMHKKFAEVIPEIELMDVNAVEELKASYAYYLAENFGFTVAFKTLCTIKARATPGGIAPSSRLFDELKTISGAASRA</sequence>
<keyword evidence="1" id="KW-0696">RNA-directed RNA polymerase</keyword>
<dbReference type="EC" id="2.7.7.48" evidence="1"/>
<keyword evidence="1" id="KW-0808">Transferase</keyword>
<feature type="non-terminal residue" evidence="4">
    <location>
        <position position="998"/>
    </location>
</feature>
<dbReference type="GO" id="GO:0031380">
    <property type="term" value="C:nuclear RNA-directed RNA polymerase complex"/>
    <property type="evidence" value="ECO:0007669"/>
    <property type="project" value="TreeGrafter"/>
</dbReference>
<gene>
    <name evidence="4" type="ORF">B0H15DRAFT_744120</name>
</gene>
<organism evidence="4 5">
    <name type="scientific">Mycena belliarum</name>
    <dbReference type="NCBI Taxonomy" id="1033014"/>
    <lineage>
        <taxon>Eukaryota</taxon>
        <taxon>Fungi</taxon>
        <taxon>Dikarya</taxon>
        <taxon>Basidiomycota</taxon>
        <taxon>Agaricomycotina</taxon>
        <taxon>Agaricomycetes</taxon>
        <taxon>Agaricomycetidae</taxon>
        <taxon>Agaricales</taxon>
        <taxon>Marasmiineae</taxon>
        <taxon>Mycenaceae</taxon>
        <taxon>Mycena</taxon>
    </lineage>
</organism>
<comment type="caution">
    <text evidence="4">The sequence shown here is derived from an EMBL/GenBank/DDBJ whole genome shotgun (WGS) entry which is preliminary data.</text>
</comment>
<dbReference type="Pfam" id="PF05183">
    <property type="entry name" value="RdRP"/>
    <property type="match status" value="1"/>
</dbReference>
<keyword evidence="1" id="KW-0548">Nucleotidyltransferase</keyword>
<comment type="similarity">
    <text evidence="1">Belongs to the RdRP family.</text>
</comment>
<accession>A0AAD6TZU4</accession>
<proteinExistence type="inferred from homology"/>
<dbReference type="PANTHER" id="PTHR23079:SF14">
    <property type="entry name" value="RNA-DEPENDENT RNA POLYMERASE"/>
    <property type="match status" value="1"/>
</dbReference>
<dbReference type="GO" id="GO:0003723">
    <property type="term" value="F:RNA binding"/>
    <property type="evidence" value="ECO:0007669"/>
    <property type="project" value="UniProtKB-KW"/>
</dbReference>
<dbReference type="InterPro" id="IPR057596">
    <property type="entry name" value="RDRP_core"/>
</dbReference>
<evidence type="ECO:0000256" key="2">
    <source>
        <dbReference type="SAM" id="MobiDB-lite"/>
    </source>
</evidence>
<dbReference type="Proteomes" id="UP001222325">
    <property type="component" value="Unassembled WGS sequence"/>
</dbReference>
<feature type="domain" description="RDRP core" evidence="3">
    <location>
        <begin position="170"/>
        <end position="816"/>
    </location>
</feature>
<reference evidence="4" key="1">
    <citation type="submission" date="2023-03" db="EMBL/GenBank/DDBJ databases">
        <title>Massive genome expansion in bonnet fungi (Mycena s.s.) driven by repeated elements and novel gene families across ecological guilds.</title>
        <authorList>
            <consortium name="Lawrence Berkeley National Laboratory"/>
            <person name="Harder C.B."/>
            <person name="Miyauchi S."/>
            <person name="Viragh M."/>
            <person name="Kuo A."/>
            <person name="Thoen E."/>
            <person name="Andreopoulos B."/>
            <person name="Lu D."/>
            <person name="Skrede I."/>
            <person name="Drula E."/>
            <person name="Henrissat B."/>
            <person name="Morin E."/>
            <person name="Kohler A."/>
            <person name="Barry K."/>
            <person name="LaButti K."/>
            <person name="Morin E."/>
            <person name="Salamov A."/>
            <person name="Lipzen A."/>
            <person name="Mereny Z."/>
            <person name="Hegedus B."/>
            <person name="Baldrian P."/>
            <person name="Stursova M."/>
            <person name="Weitz H."/>
            <person name="Taylor A."/>
            <person name="Grigoriev I.V."/>
            <person name="Nagy L.G."/>
            <person name="Martin F."/>
            <person name="Kauserud H."/>
        </authorList>
    </citation>
    <scope>NUCLEOTIDE SEQUENCE</scope>
    <source>
        <strain evidence="4">CBHHK173m</strain>
    </source>
</reference>
<feature type="region of interest" description="Disordered" evidence="2">
    <location>
        <begin position="492"/>
        <end position="518"/>
    </location>
</feature>
<evidence type="ECO:0000313" key="5">
    <source>
        <dbReference type="Proteomes" id="UP001222325"/>
    </source>
</evidence>
<keyword evidence="1" id="KW-0694">RNA-binding</keyword>
<name>A0AAD6TZU4_9AGAR</name>
<dbReference type="GO" id="GO:0030422">
    <property type="term" value="P:siRNA processing"/>
    <property type="evidence" value="ECO:0007669"/>
    <property type="project" value="TreeGrafter"/>
</dbReference>